<evidence type="ECO:0000313" key="1">
    <source>
        <dbReference type="EMBL" id="KAJ8940720.1"/>
    </source>
</evidence>
<name>A0AAV8XP47_9CUCU</name>
<organism evidence="1 2">
    <name type="scientific">Rhamnusium bicolor</name>
    <dbReference type="NCBI Taxonomy" id="1586634"/>
    <lineage>
        <taxon>Eukaryota</taxon>
        <taxon>Metazoa</taxon>
        <taxon>Ecdysozoa</taxon>
        <taxon>Arthropoda</taxon>
        <taxon>Hexapoda</taxon>
        <taxon>Insecta</taxon>
        <taxon>Pterygota</taxon>
        <taxon>Neoptera</taxon>
        <taxon>Endopterygota</taxon>
        <taxon>Coleoptera</taxon>
        <taxon>Polyphaga</taxon>
        <taxon>Cucujiformia</taxon>
        <taxon>Chrysomeloidea</taxon>
        <taxon>Cerambycidae</taxon>
        <taxon>Lepturinae</taxon>
        <taxon>Rhagiini</taxon>
        <taxon>Rhamnusium</taxon>
    </lineage>
</organism>
<comment type="caution">
    <text evidence="1">The sequence shown here is derived from an EMBL/GenBank/DDBJ whole genome shotgun (WGS) entry which is preliminary data.</text>
</comment>
<gene>
    <name evidence="1" type="ORF">NQ314_010620</name>
</gene>
<dbReference type="AlphaFoldDB" id="A0AAV8XP47"/>
<proteinExistence type="predicted"/>
<keyword evidence="2" id="KW-1185">Reference proteome</keyword>
<protein>
    <submittedName>
        <fullName evidence="1">Uncharacterized protein</fullName>
    </submittedName>
</protein>
<dbReference type="EMBL" id="JANEYF010002951">
    <property type="protein sequence ID" value="KAJ8940720.1"/>
    <property type="molecule type" value="Genomic_DNA"/>
</dbReference>
<accession>A0AAV8XP47</accession>
<evidence type="ECO:0000313" key="2">
    <source>
        <dbReference type="Proteomes" id="UP001162156"/>
    </source>
</evidence>
<sequence>MALDPKRNYHTVILEVRPKQQSVHAFITLLDKTKQTDICLEDQDIYVVNPHSISRIRCYMNIVRDSLSLLKIVDNYITFKFLTNNTPSSLKTLILKFFLII</sequence>
<dbReference type="Proteomes" id="UP001162156">
    <property type="component" value="Unassembled WGS sequence"/>
</dbReference>
<reference evidence="1" key="1">
    <citation type="journal article" date="2023" name="Insect Mol. Biol.">
        <title>Genome sequencing provides insights into the evolution of gene families encoding plant cell wall-degrading enzymes in longhorned beetles.</title>
        <authorList>
            <person name="Shin N.R."/>
            <person name="Okamura Y."/>
            <person name="Kirsch R."/>
            <person name="Pauchet Y."/>
        </authorList>
    </citation>
    <scope>NUCLEOTIDE SEQUENCE</scope>
    <source>
        <strain evidence="1">RBIC_L_NR</strain>
    </source>
</reference>